<keyword evidence="9" id="KW-0472">Membrane</keyword>
<dbReference type="PRINTS" id="PR00344">
    <property type="entry name" value="BCTRLSENSOR"/>
</dbReference>
<dbReference type="SUPFAM" id="SSF47384">
    <property type="entry name" value="Homodimeric domain of signal transducing histidine kinase"/>
    <property type="match status" value="1"/>
</dbReference>
<dbReference type="InterPro" id="IPR001610">
    <property type="entry name" value="PAC"/>
</dbReference>
<dbReference type="RefSeq" id="WP_377211689.1">
    <property type="nucleotide sequence ID" value="NZ_JBHTJV010000003.1"/>
</dbReference>
<feature type="compositionally biased region" description="Basic and acidic residues" evidence="8">
    <location>
        <begin position="787"/>
        <end position="796"/>
    </location>
</feature>
<evidence type="ECO:0000256" key="6">
    <source>
        <dbReference type="ARBA" id="ARBA00023012"/>
    </source>
</evidence>
<dbReference type="CDD" id="cd00082">
    <property type="entry name" value="HisKA"/>
    <property type="match status" value="1"/>
</dbReference>
<feature type="region of interest" description="Disordered" evidence="8">
    <location>
        <begin position="787"/>
        <end position="814"/>
    </location>
</feature>
<evidence type="ECO:0000256" key="4">
    <source>
        <dbReference type="ARBA" id="ARBA00022679"/>
    </source>
</evidence>
<reference evidence="13" key="1">
    <citation type="journal article" date="2019" name="Int. J. Syst. Evol. Microbiol.">
        <title>The Global Catalogue of Microorganisms (GCM) 10K type strain sequencing project: providing services to taxonomists for standard genome sequencing and annotation.</title>
        <authorList>
            <consortium name="The Broad Institute Genomics Platform"/>
            <consortium name="The Broad Institute Genome Sequencing Center for Infectious Disease"/>
            <person name="Wu L."/>
            <person name="Ma J."/>
        </authorList>
    </citation>
    <scope>NUCLEOTIDE SEQUENCE [LARGE SCALE GENOMIC DNA]</scope>
    <source>
        <strain evidence="13">CCUG 60023</strain>
    </source>
</reference>
<dbReference type="InterPro" id="IPR000700">
    <property type="entry name" value="PAS-assoc_C"/>
</dbReference>
<feature type="transmembrane region" description="Helical" evidence="9">
    <location>
        <begin position="61"/>
        <end position="83"/>
    </location>
</feature>
<dbReference type="SUPFAM" id="SSF55874">
    <property type="entry name" value="ATPase domain of HSP90 chaperone/DNA topoisomerase II/histidine kinase"/>
    <property type="match status" value="1"/>
</dbReference>
<organism evidence="12 13">
    <name type="scientific">Pseudahrensia aquimaris</name>
    <dbReference type="NCBI Taxonomy" id="744461"/>
    <lineage>
        <taxon>Bacteria</taxon>
        <taxon>Pseudomonadati</taxon>
        <taxon>Pseudomonadota</taxon>
        <taxon>Alphaproteobacteria</taxon>
        <taxon>Hyphomicrobiales</taxon>
        <taxon>Ahrensiaceae</taxon>
        <taxon>Pseudahrensia</taxon>
    </lineage>
</organism>
<keyword evidence="3" id="KW-0597">Phosphoprotein</keyword>
<proteinExistence type="predicted"/>
<feature type="domain" description="PAC" evidence="11">
    <location>
        <begin position="345"/>
        <end position="396"/>
    </location>
</feature>
<dbReference type="NCBIfam" id="TIGR00229">
    <property type="entry name" value="sensory_box"/>
    <property type="match status" value="1"/>
</dbReference>
<evidence type="ECO:0000313" key="13">
    <source>
        <dbReference type="Proteomes" id="UP001597101"/>
    </source>
</evidence>
<dbReference type="InterPro" id="IPR036097">
    <property type="entry name" value="HisK_dim/P_sf"/>
</dbReference>
<evidence type="ECO:0000256" key="9">
    <source>
        <dbReference type="SAM" id="Phobius"/>
    </source>
</evidence>
<dbReference type="InterPro" id="IPR000014">
    <property type="entry name" value="PAS"/>
</dbReference>
<dbReference type="SMART" id="SM00387">
    <property type="entry name" value="HATPase_c"/>
    <property type="match status" value="1"/>
</dbReference>
<dbReference type="InterPro" id="IPR004358">
    <property type="entry name" value="Sig_transdc_His_kin-like_C"/>
</dbReference>
<evidence type="ECO:0000256" key="8">
    <source>
        <dbReference type="SAM" id="MobiDB-lite"/>
    </source>
</evidence>
<dbReference type="Proteomes" id="UP001597101">
    <property type="component" value="Unassembled WGS sequence"/>
</dbReference>
<dbReference type="Pfam" id="PF00512">
    <property type="entry name" value="HisKA"/>
    <property type="match status" value="1"/>
</dbReference>
<dbReference type="PROSITE" id="PS50109">
    <property type="entry name" value="HIS_KIN"/>
    <property type="match status" value="1"/>
</dbReference>
<dbReference type="InterPro" id="IPR003661">
    <property type="entry name" value="HisK_dim/P_dom"/>
</dbReference>
<evidence type="ECO:0000256" key="3">
    <source>
        <dbReference type="ARBA" id="ARBA00022553"/>
    </source>
</evidence>
<evidence type="ECO:0000256" key="7">
    <source>
        <dbReference type="SAM" id="Coils"/>
    </source>
</evidence>
<evidence type="ECO:0000256" key="2">
    <source>
        <dbReference type="ARBA" id="ARBA00012438"/>
    </source>
</evidence>
<sequence>MEHADAISVRGGESDSIQNPIRHQKGKPRNAWSLPALQIPFTGNPFSKLFIAISSERFQHIGLPILILAVLIFVAAFQSLNLISDRQRLLNEDLDRLALVGEVVVSRLESNPTLIDSLDSPTLARVFLQSVLPESAKRQGNTVFIIGQSGRVSASLPAEEAYRDARLTTLLNGNMALTTRQNLPARGEINLIGSMPANALYAAIDTPASGRAASVLVVQTHSELLAPWNASLNRNVMFFITLVTVLFVVFSIYRLQTRKAQQAENLFEEAQARFDTALERGHCGLWDWDLSRGRIVWSDSMFQILGMDPLQNALGYGDVDGLLHQTDRNLMEVANAAFSSPDRTIDHRFRMAHRNGTWVWLRMRAELVNSADGTPHLIGTSVDVTEQETLKRRHRDADIRLRDAIETISEAFVLWDAQKRLVMCNSKYQQLYNLPTSIVRGGGHYDDIMAQSRRPRIRKQISTEKKTKKGGETLEAQLEDGRWLQINERRTQDGGFVSIGTDITQIKRNEEKLVDSERRLIATIDEQRRVQQKTDLQAQKLVELAEKYAEEKNRAEAGNKAKSEFLANISHELRTPLNAIIGFSDIMQTRMFGPLGSDKYLEYAQDIHHSGTFLLGVINDVLDMSKIEAGRFQLDPVEVRVDELMDETLRFIKMQAQEANITVDQKLEENLMLTADRRAMKQILLNLLSNAVKFTPEGGRISLTAKQSQKAVTIVIEDNGIGISKSAMKRIGQPFEQAQDQFTKDHKGTGLGLAIAKSLAKLHGGSLKIRSTVGKGTLVVMRLPRVCKDKKPEPKENQPPAPLLDELEAETRAA</sequence>
<accession>A0ABW3FD69</accession>
<comment type="catalytic activity">
    <reaction evidence="1">
        <text>ATP + protein L-histidine = ADP + protein N-phospho-L-histidine.</text>
        <dbReference type="EC" id="2.7.13.3"/>
    </reaction>
</comment>
<dbReference type="InterPro" id="IPR035965">
    <property type="entry name" value="PAS-like_dom_sf"/>
</dbReference>
<keyword evidence="9" id="KW-0812">Transmembrane</keyword>
<dbReference type="InterPro" id="IPR003594">
    <property type="entry name" value="HATPase_dom"/>
</dbReference>
<dbReference type="InterPro" id="IPR036890">
    <property type="entry name" value="HATPase_C_sf"/>
</dbReference>
<dbReference type="SMART" id="SM00091">
    <property type="entry name" value="PAS"/>
    <property type="match status" value="2"/>
</dbReference>
<dbReference type="CDD" id="cd16922">
    <property type="entry name" value="HATPase_EvgS-ArcB-TorS-like"/>
    <property type="match status" value="1"/>
</dbReference>
<name>A0ABW3FD69_9HYPH</name>
<dbReference type="SMART" id="SM00388">
    <property type="entry name" value="HisKA"/>
    <property type="match status" value="1"/>
</dbReference>
<dbReference type="EMBL" id="JBHTJV010000003">
    <property type="protein sequence ID" value="MFD0915844.1"/>
    <property type="molecule type" value="Genomic_DNA"/>
</dbReference>
<dbReference type="InterPro" id="IPR013655">
    <property type="entry name" value="PAS_fold_3"/>
</dbReference>
<dbReference type="EC" id="2.7.13.3" evidence="2"/>
<dbReference type="Gene3D" id="3.30.450.20">
    <property type="entry name" value="PAS domain"/>
    <property type="match status" value="2"/>
</dbReference>
<evidence type="ECO:0000256" key="5">
    <source>
        <dbReference type="ARBA" id="ARBA00022777"/>
    </source>
</evidence>
<evidence type="ECO:0000256" key="1">
    <source>
        <dbReference type="ARBA" id="ARBA00000085"/>
    </source>
</evidence>
<dbReference type="Pfam" id="PF12860">
    <property type="entry name" value="PAS_7"/>
    <property type="match status" value="1"/>
</dbReference>
<keyword evidence="6" id="KW-0902">Two-component regulatory system</keyword>
<feature type="transmembrane region" description="Helical" evidence="9">
    <location>
        <begin position="236"/>
        <end position="255"/>
    </location>
</feature>
<dbReference type="InterPro" id="IPR005467">
    <property type="entry name" value="His_kinase_dom"/>
</dbReference>
<dbReference type="InterPro" id="IPR050736">
    <property type="entry name" value="Sensor_HK_Regulatory"/>
</dbReference>
<keyword evidence="7" id="KW-0175">Coiled coil</keyword>
<dbReference type="PANTHER" id="PTHR43711:SF26">
    <property type="entry name" value="SENSOR HISTIDINE KINASE RCSC"/>
    <property type="match status" value="1"/>
</dbReference>
<dbReference type="PANTHER" id="PTHR43711">
    <property type="entry name" value="TWO-COMPONENT HISTIDINE KINASE"/>
    <property type="match status" value="1"/>
</dbReference>
<dbReference type="Gene3D" id="3.30.565.10">
    <property type="entry name" value="Histidine kinase-like ATPase, C-terminal domain"/>
    <property type="match status" value="1"/>
</dbReference>
<protein>
    <recommendedName>
        <fullName evidence="2">histidine kinase</fullName>
        <ecNumber evidence="2">2.7.13.3</ecNumber>
    </recommendedName>
</protein>
<dbReference type="SUPFAM" id="SSF55785">
    <property type="entry name" value="PYP-like sensor domain (PAS domain)"/>
    <property type="match status" value="2"/>
</dbReference>
<keyword evidence="13" id="KW-1185">Reference proteome</keyword>
<keyword evidence="9" id="KW-1133">Transmembrane helix</keyword>
<feature type="region of interest" description="Disordered" evidence="8">
    <location>
        <begin position="1"/>
        <end position="28"/>
    </location>
</feature>
<dbReference type="PROSITE" id="PS50113">
    <property type="entry name" value="PAC"/>
    <property type="match status" value="1"/>
</dbReference>
<feature type="coiled-coil region" evidence="7">
    <location>
        <begin position="253"/>
        <end position="280"/>
    </location>
</feature>
<dbReference type="Pfam" id="PF02518">
    <property type="entry name" value="HATPase_c"/>
    <property type="match status" value="1"/>
</dbReference>
<feature type="domain" description="Histidine kinase" evidence="10">
    <location>
        <begin position="568"/>
        <end position="787"/>
    </location>
</feature>
<evidence type="ECO:0000313" key="12">
    <source>
        <dbReference type="EMBL" id="MFD0915844.1"/>
    </source>
</evidence>
<gene>
    <name evidence="12" type="ORF">ACFQ14_05440</name>
</gene>
<evidence type="ECO:0000259" key="11">
    <source>
        <dbReference type="PROSITE" id="PS50113"/>
    </source>
</evidence>
<keyword evidence="4" id="KW-0808">Transferase</keyword>
<dbReference type="Gene3D" id="1.10.287.130">
    <property type="match status" value="1"/>
</dbReference>
<dbReference type="CDD" id="cd00130">
    <property type="entry name" value="PAS"/>
    <property type="match status" value="2"/>
</dbReference>
<evidence type="ECO:0000259" key="10">
    <source>
        <dbReference type="PROSITE" id="PS50109"/>
    </source>
</evidence>
<comment type="caution">
    <text evidence="12">The sequence shown here is derived from an EMBL/GenBank/DDBJ whole genome shotgun (WGS) entry which is preliminary data.</text>
</comment>
<dbReference type="Pfam" id="PF08447">
    <property type="entry name" value="PAS_3"/>
    <property type="match status" value="1"/>
</dbReference>
<dbReference type="GO" id="GO:0016301">
    <property type="term" value="F:kinase activity"/>
    <property type="evidence" value="ECO:0007669"/>
    <property type="project" value="UniProtKB-KW"/>
</dbReference>
<dbReference type="SMART" id="SM00086">
    <property type="entry name" value="PAC"/>
    <property type="match status" value="1"/>
</dbReference>
<keyword evidence="5 12" id="KW-0418">Kinase</keyword>